<dbReference type="Pfam" id="PF06904">
    <property type="entry name" value="Extensin-like_C"/>
    <property type="match status" value="1"/>
</dbReference>
<feature type="region of interest" description="Disordered" evidence="1">
    <location>
        <begin position="29"/>
        <end position="102"/>
    </location>
</feature>
<dbReference type="EMBL" id="JAKREW010000015">
    <property type="protein sequence ID" value="MCG7506606.1"/>
    <property type="molecule type" value="Genomic_DNA"/>
</dbReference>
<organism evidence="3 4">
    <name type="scientific">Mesorhizobium retamae</name>
    <dbReference type="NCBI Taxonomy" id="2912854"/>
    <lineage>
        <taxon>Bacteria</taxon>
        <taxon>Pseudomonadati</taxon>
        <taxon>Pseudomonadota</taxon>
        <taxon>Alphaproteobacteria</taxon>
        <taxon>Hyphomicrobiales</taxon>
        <taxon>Phyllobacteriaceae</taxon>
        <taxon>Mesorhizobium</taxon>
    </lineage>
</organism>
<protein>
    <submittedName>
        <fullName evidence="3">Extensin family protein</fullName>
    </submittedName>
</protein>
<keyword evidence="4" id="KW-1185">Reference proteome</keyword>
<evidence type="ECO:0000259" key="2">
    <source>
        <dbReference type="Pfam" id="PF06904"/>
    </source>
</evidence>
<evidence type="ECO:0000313" key="3">
    <source>
        <dbReference type="EMBL" id="MCG7506606.1"/>
    </source>
</evidence>
<reference evidence="3 4" key="1">
    <citation type="submission" date="2022-02" db="EMBL/GenBank/DDBJ databases">
        <title>Draft genome sequence of Mezorhizobium retamae strain IRAMC:0171 isolated from Retama raetam nodules.</title>
        <authorList>
            <person name="Bengaied R."/>
            <person name="Sbissi I."/>
            <person name="Huber K."/>
            <person name="Ghodbane F."/>
            <person name="Nouioui I."/>
            <person name="Tarhouni M."/>
            <person name="Gtari M."/>
        </authorList>
    </citation>
    <scope>NUCLEOTIDE SEQUENCE [LARGE SCALE GENOMIC DNA]</scope>
    <source>
        <strain evidence="3 4">IRAMC:0171</strain>
    </source>
</reference>
<comment type="caution">
    <text evidence="3">The sequence shown here is derived from an EMBL/GenBank/DDBJ whole genome shotgun (WGS) entry which is preliminary data.</text>
</comment>
<gene>
    <name evidence="3" type="ORF">L4923_16380</name>
</gene>
<dbReference type="RefSeq" id="WP_239366927.1">
    <property type="nucleotide sequence ID" value="NZ_JAKREW010000015.1"/>
</dbReference>
<evidence type="ECO:0000256" key="1">
    <source>
        <dbReference type="SAM" id="MobiDB-lite"/>
    </source>
</evidence>
<dbReference type="Proteomes" id="UP001201701">
    <property type="component" value="Unassembled WGS sequence"/>
</dbReference>
<accession>A0ABS9QGP9</accession>
<feature type="compositionally biased region" description="Basic and acidic residues" evidence="1">
    <location>
        <begin position="70"/>
        <end position="86"/>
    </location>
</feature>
<name>A0ABS9QGP9_9HYPH</name>
<proteinExistence type="predicted"/>
<evidence type="ECO:0000313" key="4">
    <source>
        <dbReference type="Proteomes" id="UP001201701"/>
    </source>
</evidence>
<feature type="domain" description="Extensin-like C-terminal" evidence="2">
    <location>
        <begin position="126"/>
        <end position="300"/>
    </location>
</feature>
<sequence length="300" mass="32076">MTLLKWPLAAIGLTFLGAAVSFEGGVAWAKSPNLPATAPIPESHRRDMGEIKPTPSEDDPPSSVPLPQARPDDTLPDHQMKGEKAHKPFQGPELPPDWKNPTVVKPPPDPRSAVVPAEVMPAEETACRRRLAALGAEFEEAEARHDTALGCSLPYPLLLRKLGKSVEIEPDAELNCAMAETMSRFVKDVVVPATKVELGQELKSIFQASGYVCRPRNGSSKLSEHAFGNAVDIAALTLADGTVVQVGKTSSAAQAKLIEQIRKDACGPFKTVLGPGSDADHALHLHLDLAPRRNGGTFCQ</sequence>
<dbReference type="InterPro" id="IPR009683">
    <property type="entry name" value="Extensin-like_C"/>
</dbReference>